<dbReference type="InterPro" id="IPR036397">
    <property type="entry name" value="RNaseH_sf"/>
</dbReference>
<dbReference type="GO" id="GO:1990923">
    <property type="term" value="C:PET complex"/>
    <property type="evidence" value="ECO:0007669"/>
    <property type="project" value="TreeGrafter"/>
</dbReference>
<accession>A0A087V1P4</accession>
<evidence type="ECO:0000313" key="4">
    <source>
        <dbReference type="Proteomes" id="UP000054359"/>
    </source>
</evidence>
<dbReference type="OMA" id="WVCISSA"/>
<dbReference type="PANTHER" id="PTHR46628">
    <property type="entry name" value="PIRNA BIOGENESIS PROTEIN EXD1"/>
    <property type="match status" value="1"/>
</dbReference>
<protein>
    <submittedName>
        <fullName evidence="3">Exonuclease 3'-5' domain-containing protein 1</fullName>
    </submittedName>
</protein>
<reference evidence="3 4" key="1">
    <citation type="submission" date="2013-11" db="EMBL/GenBank/DDBJ databases">
        <title>Genome sequencing of Stegodyphus mimosarum.</title>
        <authorList>
            <person name="Bechsgaard J."/>
        </authorList>
    </citation>
    <scope>NUCLEOTIDE SEQUENCE [LARGE SCALE GENOMIC DNA]</scope>
</reference>
<dbReference type="GO" id="GO:0003676">
    <property type="term" value="F:nucleic acid binding"/>
    <property type="evidence" value="ECO:0007669"/>
    <property type="project" value="InterPro"/>
</dbReference>
<dbReference type="SMART" id="SM00474">
    <property type="entry name" value="35EXOc"/>
    <property type="match status" value="1"/>
</dbReference>
<sequence>MEILTGMLDLVGCTIKFNTYEGDYQGFVKSVCPDTTRIGISKLTFLPTNTFLGMLIFRAREINSYSVVSWPSDTEIAPNDAVVLNSYSRPVNDDSFCFGDVYEAEENIEEESVCMEDAFEEDYVLSLPKKFCDVLPLDSVILQEVDEEFHLAIRHLMKQTVVGVCFEGPNISRDGILSWVCISSAACTFLFDIQSLKKAAFDCGLREVFENKNIEKVIHDCRQASDCLFHQFNTRLVNVFDTQVADYMISMQRSKEKGILKYVNPINTCLFQHLDIPQEFLYVPKKYYTYESKVLSFSLRPISNEFRDLLIKNSIYLRLLKDKLLDLLLNPFRRAVDVYLNVLQGASQQELLLEPSVPEMVPPSLLMDGLQTVCFKEFVDIPSTVSSGPPYRKLKDPLKKAVNLMDKCHQKPLEKINKSLMDKRKQTNKASSSEDFEKHSARSQIKNYNLGLNAAHPEKVSNEDFHKSKRSQMVNGHSNRDAGYSEKLSISNKGLTAKDVEKKVPGAESKTICINKLTANSFRMDTLEIICDKSNRFVVNDCSEDQLAKEILGTNSASGFKMKSVNSEDVWSSLRSAFQETGTFENVGQDKKKII</sequence>
<keyword evidence="3" id="KW-0540">Nuclease</keyword>
<keyword evidence="3" id="KW-0378">Hydrolase</keyword>
<dbReference type="AlphaFoldDB" id="A0A087V1P4"/>
<evidence type="ECO:0000313" key="3">
    <source>
        <dbReference type="EMBL" id="KFM83533.1"/>
    </source>
</evidence>
<feature type="region of interest" description="Disordered" evidence="1">
    <location>
        <begin position="417"/>
        <end position="440"/>
    </location>
</feature>
<dbReference type="EMBL" id="KL867280">
    <property type="protein sequence ID" value="KFM83533.1"/>
    <property type="molecule type" value="Genomic_DNA"/>
</dbReference>
<dbReference type="InterPro" id="IPR012337">
    <property type="entry name" value="RNaseH-like_sf"/>
</dbReference>
<dbReference type="SUPFAM" id="SSF53098">
    <property type="entry name" value="Ribonuclease H-like"/>
    <property type="match status" value="1"/>
</dbReference>
<keyword evidence="3" id="KW-0269">Exonuclease</keyword>
<dbReference type="GO" id="GO:0034587">
    <property type="term" value="P:piRNA processing"/>
    <property type="evidence" value="ECO:0007669"/>
    <property type="project" value="TreeGrafter"/>
</dbReference>
<name>A0A087V1P4_STEMI</name>
<evidence type="ECO:0000259" key="2">
    <source>
        <dbReference type="SMART" id="SM00474"/>
    </source>
</evidence>
<evidence type="ECO:0000256" key="1">
    <source>
        <dbReference type="SAM" id="MobiDB-lite"/>
    </source>
</evidence>
<dbReference type="Proteomes" id="UP000054359">
    <property type="component" value="Unassembled WGS sequence"/>
</dbReference>
<dbReference type="PANTHER" id="PTHR46628:SF1">
    <property type="entry name" value="PIRNA BIOGENESIS PROTEIN EXD1"/>
    <property type="match status" value="1"/>
</dbReference>
<dbReference type="OrthoDB" id="26838at2759"/>
<dbReference type="Pfam" id="PF01612">
    <property type="entry name" value="DNA_pol_A_exo1"/>
    <property type="match status" value="1"/>
</dbReference>
<feature type="region of interest" description="Disordered" evidence="1">
    <location>
        <begin position="465"/>
        <end position="485"/>
    </location>
</feature>
<proteinExistence type="predicted"/>
<organism evidence="3 4">
    <name type="scientific">Stegodyphus mimosarum</name>
    <name type="common">African social velvet spider</name>
    <dbReference type="NCBI Taxonomy" id="407821"/>
    <lineage>
        <taxon>Eukaryota</taxon>
        <taxon>Metazoa</taxon>
        <taxon>Ecdysozoa</taxon>
        <taxon>Arthropoda</taxon>
        <taxon>Chelicerata</taxon>
        <taxon>Arachnida</taxon>
        <taxon>Araneae</taxon>
        <taxon>Araneomorphae</taxon>
        <taxon>Entelegynae</taxon>
        <taxon>Eresoidea</taxon>
        <taxon>Eresidae</taxon>
        <taxon>Stegodyphus</taxon>
    </lineage>
</organism>
<feature type="domain" description="3'-5' exonuclease" evidence="2">
    <location>
        <begin position="138"/>
        <end position="329"/>
    </location>
</feature>
<dbReference type="InterPro" id="IPR052144">
    <property type="entry name" value="piRNA_biogenesis_EXD1"/>
</dbReference>
<dbReference type="GO" id="GO:0008408">
    <property type="term" value="F:3'-5' exonuclease activity"/>
    <property type="evidence" value="ECO:0007669"/>
    <property type="project" value="InterPro"/>
</dbReference>
<dbReference type="STRING" id="407821.A0A087V1P4"/>
<gene>
    <name evidence="3" type="ORF">X975_06198</name>
</gene>
<dbReference type="InterPro" id="IPR002562">
    <property type="entry name" value="3'-5'_exonuclease_dom"/>
</dbReference>
<feature type="non-terminal residue" evidence="3">
    <location>
        <position position="595"/>
    </location>
</feature>
<dbReference type="Gene3D" id="3.30.420.10">
    <property type="entry name" value="Ribonuclease H-like superfamily/Ribonuclease H"/>
    <property type="match status" value="1"/>
</dbReference>
<keyword evidence="4" id="KW-1185">Reference proteome</keyword>